<protein>
    <recommendedName>
        <fullName evidence="2">C-type lectin domain-containing protein</fullName>
    </recommendedName>
</protein>
<dbReference type="InterPro" id="IPR016186">
    <property type="entry name" value="C-type_lectin-like/link_sf"/>
</dbReference>
<feature type="signal peptide" evidence="1">
    <location>
        <begin position="1"/>
        <end position="24"/>
    </location>
</feature>
<gene>
    <name evidence="3" type="ORF">LSH36_32g05070</name>
</gene>
<dbReference type="AlphaFoldDB" id="A0AAD9NEH2"/>
<dbReference type="Pfam" id="PF00059">
    <property type="entry name" value="Lectin_C"/>
    <property type="match status" value="1"/>
</dbReference>
<reference evidence="3" key="1">
    <citation type="journal article" date="2023" name="Mol. Biol. Evol.">
        <title>Third-Generation Sequencing Reveals the Adaptive Role of the Epigenome in Three Deep-Sea Polychaetes.</title>
        <authorList>
            <person name="Perez M."/>
            <person name="Aroh O."/>
            <person name="Sun Y."/>
            <person name="Lan Y."/>
            <person name="Juniper S.K."/>
            <person name="Young C.R."/>
            <person name="Angers B."/>
            <person name="Qian P.Y."/>
        </authorList>
    </citation>
    <scope>NUCLEOTIDE SEQUENCE</scope>
    <source>
        <strain evidence="3">P08H-3</strain>
    </source>
</reference>
<dbReference type="Proteomes" id="UP001208570">
    <property type="component" value="Unassembled WGS sequence"/>
</dbReference>
<dbReference type="InterPro" id="IPR016187">
    <property type="entry name" value="CTDL_fold"/>
</dbReference>
<evidence type="ECO:0000259" key="2">
    <source>
        <dbReference type="PROSITE" id="PS50041"/>
    </source>
</evidence>
<name>A0AAD9NEH2_9ANNE</name>
<accession>A0AAD9NEH2</accession>
<evidence type="ECO:0000313" key="3">
    <source>
        <dbReference type="EMBL" id="KAK2167035.1"/>
    </source>
</evidence>
<keyword evidence="4" id="KW-1185">Reference proteome</keyword>
<evidence type="ECO:0000256" key="1">
    <source>
        <dbReference type="SAM" id="SignalP"/>
    </source>
</evidence>
<dbReference type="EMBL" id="JAODUP010000032">
    <property type="protein sequence ID" value="KAK2167035.1"/>
    <property type="molecule type" value="Genomic_DNA"/>
</dbReference>
<feature type="domain" description="C-type lectin" evidence="2">
    <location>
        <begin position="86"/>
        <end position="198"/>
    </location>
</feature>
<comment type="caution">
    <text evidence="3">The sequence shown here is derived from an EMBL/GenBank/DDBJ whole genome shotgun (WGS) entry which is preliminary data.</text>
</comment>
<dbReference type="Gene3D" id="3.10.100.10">
    <property type="entry name" value="Mannose-Binding Protein A, subunit A"/>
    <property type="match status" value="1"/>
</dbReference>
<sequence length="200" mass="22224">MSGVVNLLVATLTVVLLNAGFCGANQLEANEGQFQVQPGLYVEGNSFYTETDVDFYQCLLRCLSLQARSKLKINQLATHYAVDSKYVFIKRLVTRDQAAATCSQLNMDLVSVESIDEVPLIHKLISGDTHTSGNFTGTANKFVWVTGAMLPPPGDELWADYQPEENDWDNACITMIKTETSLKFNDGECDYLAYITCERN</sequence>
<feature type="chain" id="PRO_5042288251" description="C-type lectin domain-containing protein" evidence="1">
    <location>
        <begin position="25"/>
        <end position="200"/>
    </location>
</feature>
<dbReference type="CDD" id="cd00037">
    <property type="entry name" value="CLECT"/>
    <property type="match status" value="1"/>
</dbReference>
<proteinExistence type="predicted"/>
<keyword evidence="1" id="KW-0732">Signal</keyword>
<dbReference type="PROSITE" id="PS50041">
    <property type="entry name" value="C_TYPE_LECTIN_2"/>
    <property type="match status" value="1"/>
</dbReference>
<organism evidence="3 4">
    <name type="scientific">Paralvinella palmiformis</name>
    <dbReference type="NCBI Taxonomy" id="53620"/>
    <lineage>
        <taxon>Eukaryota</taxon>
        <taxon>Metazoa</taxon>
        <taxon>Spiralia</taxon>
        <taxon>Lophotrochozoa</taxon>
        <taxon>Annelida</taxon>
        <taxon>Polychaeta</taxon>
        <taxon>Sedentaria</taxon>
        <taxon>Canalipalpata</taxon>
        <taxon>Terebellida</taxon>
        <taxon>Terebelliformia</taxon>
        <taxon>Alvinellidae</taxon>
        <taxon>Paralvinella</taxon>
    </lineage>
</organism>
<dbReference type="SUPFAM" id="SSF56436">
    <property type="entry name" value="C-type lectin-like"/>
    <property type="match status" value="1"/>
</dbReference>
<dbReference type="InterPro" id="IPR001304">
    <property type="entry name" value="C-type_lectin-like"/>
</dbReference>
<evidence type="ECO:0000313" key="4">
    <source>
        <dbReference type="Proteomes" id="UP001208570"/>
    </source>
</evidence>